<comment type="subcellular location">
    <subcellularLocation>
        <location evidence="1">Membrane</location>
        <topology evidence="1">Multi-pass membrane protein</topology>
    </subcellularLocation>
</comment>
<evidence type="ECO:0000256" key="1">
    <source>
        <dbReference type="ARBA" id="ARBA00004141"/>
    </source>
</evidence>
<dbReference type="Gene3D" id="1.20.1540.10">
    <property type="entry name" value="Rhomboid-like"/>
    <property type="match status" value="1"/>
</dbReference>
<keyword evidence="5" id="KW-0378">Hydrolase</keyword>
<feature type="domain" description="Peptidase S54 rhomboid" evidence="9">
    <location>
        <begin position="52"/>
        <end position="183"/>
    </location>
</feature>
<dbReference type="AlphaFoldDB" id="A0A378U2B9"/>
<dbReference type="Proteomes" id="UP000255024">
    <property type="component" value="Unassembled WGS sequence"/>
</dbReference>
<dbReference type="InterPro" id="IPR022764">
    <property type="entry name" value="Peptidase_S54_rhomboid_dom"/>
</dbReference>
<dbReference type="PANTHER" id="PTHR43066:SF1">
    <property type="entry name" value="RHOMBOID PROTEIN 2"/>
    <property type="match status" value="1"/>
</dbReference>
<accession>A0A378U2B9</accession>
<evidence type="ECO:0000256" key="5">
    <source>
        <dbReference type="ARBA" id="ARBA00022801"/>
    </source>
</evidence>
<protein>
    <submittedName>
        <fullName evidence="10">Rhombosortase</fullName>
    </submittedName>
</protein>
<dbReference type="GO" id="GO:0016020">
    <property type="term" value="C:membrane"/>
    <property type="evidence" value="ECO:0007669"/>
    <property type="project" value="UniProtKB-SubCell"/>
</dbReference>
<keyword evidence="7 8" id="KW-0472">Membrane</keyword>
<evidence type="ECO:0000256" key="6">
    <source>
        <dbReference type="ARBA" id="ARBA00022989"/>
    </source>
</evidence>
<dbReference type="GO" id="GO:0006508">
    <property type="term" value="P:proteolysis"/>
    <property type="evidence" value="ECO:0007669"/>
    <property type="project" value="UniProtKB-KW"/>
</dbReference>
<name>A0A378U2B9_MYROD</name>
<feature type="transmembrane region" description="Helical" evidence="8">
    <location>
        <begin position="91"/>
        <end position="107"/>
    </location>
</feature>
<evidence type="ECO:0000313" key="11">
    <source>
        <dbReference type="Proteomes" id="UP000255024"/>
    </source>
</evidence>
<proteinExistence type="inferred from homology"/>
<dbReference type="EMBL" id="UGQL01000002">
    <property type="protein sequence ID" value="STZ68824.1"/>
    <property type="molecule type" value="Genomic_DNA"/>
</dbReference>
<evidence type="ECO:0000256" key="4">
    <source>
        <dbReference type="ARBA" id="ARBA00022692"/>
    </source>
</evidence>
<dbReference type="GO" id="GO:0004252">
    <property type="term" value="F:serine-type endopeptidase activity"/>
    <property type="evidence" value="ECO:0007669"/>
    <property type="project" value="InterPro"/>
</dbReference>
<evidence type="ECO:0000313" key="10">
    <source>
        <dbReference type="EMBL" id="STZ68824.1"/>
    </source>
</evidence>
<dbReference type="Pfam" id="PF01694">
    <property type="entry name" value="Rhomboid"/>
    <property type="match status" value="1"/>
</dbReference>
<keyword evidence="3" id="KW-0645">Protease</keyword>
<evidence type="ECO:0000256" key="8">
    <source>
        <dbReference type="SAM" id="Phobius"/>
    </source>
</evidence>
<dbReference type="RefSeq" id="WP_115091706.1">
    <property type="nucleotide sequence ID" value="NZ_CP068107.1"/>
</dbReference>
<comment type="similarity">
    <text evidence="2">Belongs to the peptidase S54 family.</text>
</comment>
<evidence type="ECO:0000256" key="3">
    <source>
        <dbReference type="ARBA" id="ARBA00022670"/>
    </source>
</evidence>
<evidence type="ECO:0000256" key="2">
    <source>
        <dbReference type="ARBA" id="ARBA00009045"/>
    </source>
</evidence>
<evidence type="ECO:0000256" key="7">
    <source>
        <dbReference type="ARBA" id="ARBA00023136"/>
    </source>
</evidence>
<keyword evidence="6 8" id="KW-1133">Transmembrane helix</keyword>
<keyword evidence="11" id="KW-1185">Reference proteome</keyword>
<gene>
    <name evidence="10" type="ORF">NCTC11179_02301</name>
</gene>
<keyword evidence="4 8" id="KW-0812">Transmembrane</keyword>
<feature type="transmembrane region" description="Helical" evidence="8">
    <location>
        <begin position="163"/>
        <end position="183"/>
    </location>
</feature>
<reference evidence="10 11" key="1">
    <citation type="submission" date="2018-06" db="EMBL/GenBank/DDBJ databases">
        <authorList>
            <consortium name="Pathogen Informatics"/>
            <person name="Doyle S."/>
        </authorList>
    </citation>
    <scope>NUCLEOTIDE SEQUENCE [LARGE SCALE GENOMIC DNA]</scope>
    <source>
        <strain evidence="10 11">NCTC11179</strain>
    </source>
</reference>
<sequence length="246" mass="28653">MKDKQLVVTADLIILPILFMMVIWSVYWLDWKDYLQLYQYGVYPRTLTGLRGILFSPFIHGGLKHIYNNSVALFVLLLLLQFFYKKQVWQVLGWGILLSGFGTWLIARESYHIGASGLIYVLVSYMFFKGIQTKYFRLVALSLLIVVLYGSMIWYVFPDIEEGISWEGHLSGFITGMILSFVLKNPVYVEAVYKYDWQSPNYKPDLDPFMQCFDENGNFIVIPKEVQEAIDVKNPYRTTLPIVYGK</sequence>
<dbReference type="SUPFAM" id="SSF144091">
    <property type="entry name" value="Rhomboid-like"/>
    <property type="match status" value="1"/>
</dbReference>
<dbReference type="PANTHER" id="PTHR43066">
    <property type="entry name" value="RHOMBOID-RELATED PROTEIN"/>
    <property type="match status" value="1"/>
</dbReference>
<feature type="transmembrane region" description="Helical" evidence="8">
    <location>
        <begin position="135"/>
        <end position="157"/>
    </location>
</feature>
<feature type="transmembrane region" description="Helical" evidence="8">
    <location>
        <begin position="113"/>
        <end position="128"/>
    </location>
</feature>
<dbReference type="InterPro" id="IPR035952">
    <property type="entry name" value="Rhomboid-like_sf"/>
</dbReference>
<organism evidence="10 11">
    <name type="scientific">Myroides odoratus</name>
    <name type="common">Flavobacterium odoratum</name>
    <dbReference type="NCBI Taxonomy" id="256"/>
    <lineage>
        <taxon>Bacteria</taxon>
        <taxon>Pseudomonadati</taxon>
        <taxon>Bacteroidota</taxon>
        <taxon>Flavobacteriia</taxon>
        <taxon>Flavobacteriales</taxon>
        <taxon>Flavobacteriaceae</taxon>
        <taxon>Myroides</taxon>
    </lineage>
</organism>
<feature type="transmembrane region" description="Helical" evidence="8">
    <location>
        <begin position="12"/>
        <end position="29"/>
    </location>
</feature>
<feature type="transmembrane region" description="Helical" evidence="8">
    <location>
        <begin position="66"/>
        <end position="84"/>
    </location>
</feature>
<evidence type="ECO:0000259" key="9">
    <source>
        <dbReference type="Pfam" id="PF01694"/>
    </source>
</evidence>